<gene>
    <name evidence="3" type="ORF">UFOPK3376_01387</name>
</gene>
<keyword evidence="2" id="KW-1133">Transmembrane helix</keyword>
<feature type="transmembrane region" description="Helical" evidence="2">
    <location>
        <begin position="179"/>
        <end position="198"/>
    </location>
</feature>
<reference evidence="3" key="1">
    <citation type="submission" date="2020-05" db="EMBL/GenBank/DDBJ databases">
        <authorList>
            <person name="Chiriac C."/>
            <person name="Salcher M."/>
            <person name="Ghai R."/>
            <person name="Kavagutti S V."/>
        </authorList>
    </citation>
    <scope>NUCLEOTIDE SEQUENCE</scope>
</reference>
<proteinExistence type="predicted"/>
<evidence type="ECO:0000256" key="1">
    <source>
        <dbReference type="SAM" id="MobiDB-lite"/>
    </source>
</evidence>
<dbReference type="EMBL" id="CAFBLP010000030">
    <property type="protein sequence ID" value="CAB4879734.1"/>
    <property type="molecule type" value="Genomic_DNA"/>
</dbReference>
<accession>A0A6J7EFE7</accession>
<name>A0A6J7EFE7_9ZZZZ</name>
<sequence length="631" mass="65824">MSDLSEASTEHGDRVDGPVTTELAPTVRAPFDFTLRIDRGRAHPTERSSQVCEPEVVAVTGVAFTPAVAPEPALIEPPVIAWDLSSIPELIQDEAVLPTSFGQPSAPLLVHVDQAPAVSAAPAMPTLPKPPARPPAAEPMGMTRSLAPASALVITDRRVTVTSGPGKGAATKARFRGRAIGAMIVILALIGAGGYVLVRQRQAAQSREWPAQVQPLATFVETTLGHPFKNAVPLVTLPRAEYEVKLGIYELARVPHDASGGFSGLRALGLIDADPRAAAVGEYAALERSVFYDPATTTIYQVDAAGSPFHDAKVIAALSGALLDQYKHWGAAMGALSPSQQIGYEALLEGTGTYAIRVRNNADPTLAEAFLKEQTDRRAQRDALKSTISPWILGLLDMGDASSWGITTRATSEDFFMALNAPASDAAVLDAARGLETPPGVSTSDPSTMGMYLWYGVLAPVLGSDAAFHLATAWSGDSVTYRQSGTQDCIRASIAARDAASLAALVGGLNTWAATRPASASATVDGKGTVAVVEACGPTEGAALAPPVAPSPAQYLQDRMVREQVLLQQMAKLTMPLTAASVSCAVNSYRTDGVVGFDDELPSLVGDANAVASAALVSNLQELATFCSAAR</sequence>
<organism evidence="3">
    <name type="scientific">freshwater metagenome</name>
    <dbReference type="NCBI Taxonomy" id="449393"/>
    <lineage>
        <taxon>unclassified sequences</taxon>
        <taxon>metagenomes</taxon>
        <taxon>ecological metagenomes</taxon>
    </lineage>
</organism>
<keyword evidence="2" id="KW-0812">Transmembrane</keyword>
<evidence type="ECO:0000313" key="3">
    <source>
        <dbReference type="EMBL" id="CAB4879734.1"/>
    </source>
</evidence>
<evidence type="ECO:0000256" key="2">
    <source>
        <dbReference type="SAM" id="Phobius"/>
    </source>
</evidence>
<keyword evidence="2" id="KW-0472">Membrane</keyword>
<feature type="region of interest" description="Disordered" evidence="1">
    <location>
        <begin position="1"/>
        <end position="21"/>
    </location>
</feature>
<dbReference type="AlphaFoldDB" id="A0A6J7EFE7"/>
<protein>
    <submittedName>
        <fullName evidence="3">Unannotated protein</fullName>
    </submittedName>
</protein>